<accession>A0A2P2J1Y8</accession>
<dbReference type="AlphaFoldDB" id="A0A2P2J1Y8"/>
<sequence length="20" mass="2300">MSISCKLLFLLAPYKVGFIR</sequence>
<evidence type="ECO:0000313" key="1">
    <source>
        <dbReference type="EMBL" id="MBW87483.1"/>
    </source>
</evidence>
<name>A0A2P2J1Y8_RHIMU</name>
<protein>
    <submittedName>
        <fullName evidence="1">Uncharacterized protein</fullName>
    </submittedName>
</protein>
<reference evidence="1" key="1">
    <citation type="submission" date="2018-02" db="EMBL/GenBank/DDBJ databases">
        <title>Rhizophora mucronata_Transcriptome.</title>
        <authorList>
            <person name="Meera S.P."/>
            <person name="Sreeshan A."/>
            <person name="Augustine A."/>
        </authorList>
    </citation>
    <scope>NUCLEOTIDE SEQUENCE</scope>
    <source>
        <tissue evidence="1">Leaf</tissue>
    </source>
</reference>
<organism evidence="1">
    <name type="scientific">Rhizophora mucronata</name>
    <name type="common">Asiatic mangrove</name>
    <dbReference type="NCBI Taxonomy" id="61149"/>
    <lineage>
        <taxon>Eukaryota</taxon>
        <taxon>Viridiplantae</taxon>
        <taxon>Streptophyta</taxon>
        <taxon>Embryophyta</taxon>
        <taxon>Tracheophyta</taxon>
        <taxon>Spermatophyta</taxon>
        <taxon>Magnoliopsida</taxon>
        <taxon>eudicotyledons</taxon>
        <taxon>Gunneridae</taxon>
        <taxon>Pentapetalae</taxon>
        <taxon>rosids</taxon>
        <taxon>fabids</taxon>
        <taxon>Malpighiales</taxon>
        <taxon>Rhizophoraceae</taxon>
        <taxon>Rhizophora</taxon>
    </lineage>
</organism>
<dbReference type="EMBL" id="GGEC01007000">
    <property type="protein sequence ID" value="MBW87483.1"/>
    <property type="molecule type" value="Transcribed_RNA"/>
</dbReference>
<proteinExistence type="predicted"/>